<keyword evidence="2" id="KW-1133">Transmembrane helix</keyword>
<dbReference type="AlphaFoldDB" id="A0A4R5QFW7"/>
<feature type="transmembrane region" description="Helical" evidence="2">
    <location>
        <begin position="112"/>
        <end position="129"/>
    </location>
</feature>
<dbReference type="OrthoDB" id="5569981at2"/>
<keyword evidence="2" id="KW-0472">Membrane</keyword>
<reference evidence="3 4" key="1">
    <citation type="journal article" date="2016" name="J. Microbiol.">
        <title>Dankookia rubra gen. nov., sp. nov., an alphaproteobacterium isolated from sediment of a shallow stream.</title>
        <authorList>
            <person name="Kim W.H."/>
            <person name="Kim D.H."/>
            <person name="Kang K."/>
            <person name="Ahn T.Y."/>
        </authorList>
    </citation>
    <scope>NUCLEOTIDE SEQUENCE [LARGE SCALE GENOMIC DNA]</scope>
    <source>
        <strain evidence="3 4">JCM30602</strain>
    </source>
</reference>
<evidence type="ECO:0000313" key="3">
    <source>
        <dbReference type="EMBL" id="TDH61588.1"/>
    </source>
</evidence>
<name>A0A4R5QFW7_9PROT</name>
<sequence length="255" mass="27965">MRLDRLGHRGADQLESRCVTRNAAGAGTNTCRWPSTSRTDVAQLRWAWAEARLRRGRTGGVDAAADISADPARDPRVAVREARAEQYFKRDLEDQRRWYGERASRFKGRAQALGLAVVTAGAATAFLQVFRGAPWVAVLTALLGAAVAVAEGWRQIARYDEAWAAYRLASERMKRERRLYVNGAGEYRGLAEEEAAFLRFVEAVEAIVAEEQRIYWRGRNEGGAPAQRATPAADRGDVGVGVAGTGAAERAHGRP</sequence>
<keyword evidence="2" id="KW-0812">Transmembrane</keyword>
<keyword evidence="4" id="KW-1185">Reference proteome</keyword>
<dbReference type="Pfam" id="PF14015">
    <property type="entry name" value="DUF4231"/>
    <property type="match status" value="1"/>
</dbReference>
<feature type="region of interest" description="Disordered" evidence="1">
    <location>
        <begin position="221"/>
        <end position="255"/>
    </location>
</feature>
<evidence type="ECO:0000313" key="4">
    <source>
        <dbReference type="Proteomes" id="UP000295096"/>
    </source>
</evidence>
<gene>
    <name evidence="3" type="ORF">E2C06_15760</name>
</gene>
<evidence type="ECO:0000256" key="2">
    <source>
        <dbReference type="SAM" id="Phobius"/>
    </source>
</evidence>
<accession>A0A4R5QFW7</accession>
<evidence type="ECO:0000256" key="1">
    <source>
        <dbReference type="SAM" id="MobiDB-lite"/>
    </source>
</evidence>
<protein>
    <submittedName>
        <fullName evidence="3">DUF4231 domain-containing protein</fullName>
    </submittedName>
</protein>
<comment type="caution">
    <text evidence="3">The sequence shown here is derived from an EMBL/GenBank/DDBJ whole genome shotgun (WGS) entry which is preliminary data.</text>
</comment>
<dbReference type="InterPro" id="IPR025325">
    <property type="entry name" value="DUF4231"/>
</dbReference>
<dbReference type="EMBL" id="SMSJ01000019">
    <property type="protein sequence ID" value="TDH61588.1"/>
    <property type="molecule type" value="Genomic_DNA"/>
</dbReference>
<feature type="transmembrane region" description="Helical" evidence="2">
    <location>
        <begin position="135"/>
        <end position="153"/>
    </location>
</feature>
<dbReference type="Proteomes" id="UP000295096">
    <property type="component" value="Unassembled WGS sequence"/>
</dbReference>
<proteinExistence type="predicted"/>
<dbReference type="NCBIfam" id="NF033634">
    <property type="entry name" value="SLATT_1"/>
    <property type="match status" value="1"/>
</dbReference>
<organism evidence="3 4">
    <name type="scientific">Dankookia rubra</name>
    <dbReference type="NCBI Taxonomy" id="1442381"/>
    <lineage>
        <taxon>Bacteria</taxon>
        <taxon>Pseudomonadati</taxon>
        <taxon>Pseudomonadota</taxon>
        <taxon>Alphaproteobacteria</taxon>
        <taxon>Acetobacterales</taxon>
        <taxon>Roseomonadaceae</taxon>
        <taxon>Dankookia</taxon>
    </lineage>
</organism>